<gene>
    <name evidence="9" type="primary">SYM1</name>
    <name evidence="9" type="ORF">T01_13332</name>
</gene>
<feature type="region of interest" description="Disordered" evidence="7">
    <location>
        <begin position="458"/>
        <end position="493"/>
    </location>
</feature>
<dbReference type="Proteomes" id="UP000054776">
    <property type="component" value="Unassembled WGS sequence"/>
</dbReference>
<evidence type="ECO:0000313" key="10">
    <source>
        <dbReference type="Proteomes" id="UP000054776"/>
    </source>
</evidence>
<sequence>MHWANTIGTLSNLTPTSLGFFNDSMRLLRRFVQEDDDGFETFRKLYIDMCFPSIDIATKSCPSQLKQLYFEMFSVVVIYCFPPAILKRRIGAVYLLYSLYFQQPRDERVYIRLIVDQFVEFSKFRVSLVEDGYREAAYCLYQLFRKQAFYITAYSNECNPYLTLCELYRNEMGKISDLYAKEVIHEELAHSTEAKTLDVIHKYYVDVRNRLLESLPKNDRLKFTPKINAGTEDILGIAPLPSIKDAKLKALKRTHKAVDDYAVDDEIGEHDNEGDEYDYDLPSTSTSCTKYQKKSEARKNVKASSRNRRNKANYTSSSTSADDSAFEGVNWELVKYLDVRRFVFFPRMGGGWFFSFFFPFPMLNHCNLPSSSSIQGPRSVKWFLEIDPLTEMLINSNIIHFNFSNTFIVQFTHVDFLAHHPSDSIGTSLAVDSSENQVDEEDMLLGSALEKTLSQLNSANAGPADDGHSSLTVDQPMDEQSDSEIRNRLRPRPRRSKIPAGMLVISSEFQSQRIDALHCRQGANVNSLGRLSKAMLFEKATHAWHRYLEILTRHPLKTQMLITGFLMGAGDVSSQIFIETKKKPKRFDFVRTARFICIGSFFFAPLLKSWFAFLQNRIHCKAYPRLSPVKRLFADQIICSPVVLASFLVLLRTLEMKPIKTAFHQCRTQFWDIYLTGLKVWPFMQLVNFYLVPLEHRILVVQMVAIFWNTYLAWKTQSDDQLLTDH</sequence>
<dbReference type="AlphaFoldDB" id="A0A0V1BFL1"/>
<keyword evidence="4 8" id="KW-1133">Transmembrane helix</keyword>
<evidence type="ECO:0000256" key="5">
    <source>
        <dbReference type="ARBA" id="ARBA00023136"/>
    </source>
</evidence>
<evidence type="ECO:0000256" key="6">
    <source>
        <dbReference type="ARBA" id="ARBA00049743"/>
    </source>
</evidence>
<dbReference type="InterPro" id="IPR007248">
    <property type="entry name" value="Mpv17_PMP22"/>
</dbReference>
<dbReference type="STRING" id="6334.A0A0V1BFL1"/>
<reference evidence="9 10" key="1">
    <citation type="submission" date="2015-01" db="EMBL/GenBank/DDBJ databases">
        <title>Evolution of Trichinella species and genotypes.</title>
        <authorList>
            <person name="Korhonen P.K."/>
            <person name="Edoardo P."/>
            <person name="Giuseppe L.R."/>
            <person name="Gasser R.B."/>
        </authorList>
    </citation>
    <scope>NUCLEOTIDE SEQUENCE [LARGE SCALE GENOMIC DNA]</scope>
    <source>
        <strain evidence="9">ISS3</strain>
    </source>
</reference>
<dbReference type="GO" id="GO:0015267">
    <property type="term" value="F:channel activity"/>
    <property type="evidence" value="ECO:0007669"/>
    <property type="project" value="TreeGrafter"/>
</dbReference>
<evidence type="ECO:0000256" key="1">
    <source>
        <dbReference type="ARBA" id="ARBA00004141"/>
    </source>
</evidence>
<dbReference type="PANTHER" id="PTHR11266:SF17">
    <property type="entry name" value="PROTEIN MPV17"/>
    <property type="match status" value="1"/>
</dbReference>
<evidence type="ECO:0000256" key="2">
    <source>
        <dbReference type="ARBA" id="ARBA00006824"/>
    </source>
</evidence>
<dbReference type="EMBL" id="JYDH01000048">
    <property type="protein sequence ID" value="KRY35940.1"/>
    <property type="molecule type" value="Genomic_DNA"/>
</dbReference>
<evidence type="ECO:0000256" key="7">
    <source>
        <dbReference type="SAM" id="MobiDB-lite"/>
    </source>
</evidence>
<dbReference type="GO" id="GO:1901858">
    <property type="term" value="P:regulation of mitochondrial DNA metabolic process"/>
    <property type="evidence" value="ECO:0007669"/>
    <property type="project" value="TreeGrafter"/>
</dbReference>
<keyword evidence="10" id="KW-1185">Reference proteome</keyword>
<evidence type="ECO:0000256" key="3">
    <source>
        <dbReference type="ARBA" id="ARBA00022692"/>
    </source>
</evidence>
<dbReference type="Pfam" id="PF04117">
    <property type="entry name" value="Mpv17_PMP22"/>
    <property type="match status" value="1"/>
</dbReference>
<dbReference type="Pfam" id="PF09808">
    <property type="entry name" value="SNAPC1"/>
    <property type="match status" value="1"/>
</dbReference>
<comment type="subcellular location">
    <subcellularLocation>
        <location evidence="1">Membrane</location>
        <topology evidence="1">Multi-pass membrane protein</topology>
    </subcellularLocation>
</comment>
<evidence type="ECO:0000256" key="8">
    <source>
        <dbReference type="SAM" id="Phobius"/>
    </source>
</evidence>
<name>A0A0V1BFL1_TRISP</name>
<comment type="caution">
    <text evidence="9">The sequence shown here is derived from an EMBL/GenBank/DDBJ whole genome shotgun (WGS) entry which is preliminary data.</text>
</comment>
<dbReference type="PANTHER" id="PTHR11266">
    <property type="entry name" value="PEROXISOMAL MEMBRANE PROTEIN 2, PXMP2 MPV17"/>
    <property type="match status" value="1"/>
</dbReference>
<evidence type="ECO:0000256" key="4">
    <source>
        <dbReference type="ARBA" id="ARBA00022989"/>
    </source>
</evidence>
<keyword evidence="5 8" id="KW-0472">Membrane</keyword>
<proteinExistence type="inferred from homology"/>
<evidence type="ECO:0000313" key="9">
    <source>
        <dbReference type="EMBL" id="KRY35940.1"/>
    </source>
</evidence>
<feature type="region of interest" description="Disordered" evidence="7">
    <location>
        <begin position="267"/>
        <end position="323"/>
    </location>
</feature>
<feature type="transmembrane region" description="Helical" evidence="8">
    <location>
        <begin position="592"/>
        <end position="613"/>
    </location>
</feature>
<dbReference type="InParanoid" id="A0A0V1BFL1"/>
<accession>A0A0V1BFL1</accession>
<dbReference type="GO" id="GO:0005739">
    <property type="term" value="C:mitochondrion"/>
    <property type="evidence" value="ECO:0007669"/>
    <property type="project" value="TreeGrafter"/>
</dbReference>
<comment type="similarity">
    <text evidence="2">Belongs to the peroxisomal membrane protein PXMP2/4 family.</text>
</comment>
<keyword evidence="3 8" id="KW-0812">Transmembrane</keyword>
<dbReference type="OrthoDB" id="430207at2759"/>
<dbReference type="eggNOG" id="KOG4746">
    <property type="taxonomic scope" value="Eukaryota"/>
</dbReference>
<organism evidence="9 10">
    <name type="scientific">Trichinella spiralis</name>
    <name type="common">Trichina worm</name>
    <dbReference type="NCBI Taxonomy" id="6334"/>
    <lineage>
        <taxon>Eukaryota</taxon>
        <taxon>Metazoa</taxon>
        <taxon>Ecdysozoa</taxon>
        <taxon>Nematoda</taxon>
        <taxon>Enoplea</taxon>
        <taxon>Dorylaimia</taxon>
        <taxon>Trichinellida</taxon>
        <taxon>Trichinellidae</taxon>
        <taxon>Trichinella</taxon>
    </lineage>
</organism>
<protein>
    <recommendedName>
        <fullName evidence="6">Mitochondrial inner membrane protein Mpv17</fullName>
    </recommendedName>
</protein>
<dbReference type="InterPro" id="IPR019188">
    <property type="entry name" value="SNAPC1"/>
</dbReference>
<feature type="compositionally biased region" description="Acidic residues" evidence="7">
    <location>
        <begin position="267"/>
        <end position="279"/>
    </location>
</feature>
<dbReference type="GO" id="GO:0016020">
    <property type="term" value="C:membrane"/>
    <property type="evidence" value="ECO:0007669"/>
    <property type="project" value="UniProtKB-SubCell"/>
</dbReference>